<dbReference type="EMBL" id="UINC01002745">
    <property type="protein sequence ID" value="SUZ99860.1"/>
    <property type="molecule type" value="Genomic_DNA"/>
</dbReference>
<dbReference type="PANTHER" id="PTHR30108">
    <property type="entry name" value="3-OCTAPRENYL-4-HYDROXYBENZOATE CARBOXY-LYASE-RELATED"/>
    <property type="match status" value="1"/>
</dbReference>
<evidence type="ECO:0000313" key="4">
    <source>
        <dbReference type="EMBL" id="SUZ99860.1"/>
    </source>
</evidence>
<dbReference type="InterPro" id="IPR049383">
    <property type="entry name" value="UbiD-like_N"/>
</dbReference>
<accession>A0A381S722</accession>
<dbReference type="Pfam" id="PF01977">
    <property type="entry name" value="UbiD"/>
    <property type="match status" value="1"/>
</dbReference>
<dbReference type="InterPro" id="IPR002830">
    <property type="entry name" value="UbiD"/>
</dbReference>
<dbReference type="InterPro" id="IPR048304">
    <property type="entry name" value="UbiD_Rift_dom"/>
</dbReference>
<reference evidence="4" key="1">
    <citation type="submission" date="2018-05" db="EMBL/GenBank/DDBJ databases">
        <authorList>
            <person name="Lanie J.A."/>
            <person name="Ng W.-L."/>
            <person name="Kazmierczak K.M."/>
            <person name="Andrzejewski T.M."/>
            <person name="Davidsen T.M."/>
            <person name="Wayne K.J."/>
            <person name="Tettelin H."/>
            <person name="Glass J.I."/>
            <person name="Rusch D."/>
            <person name="Podicherti R."/>
            <person name="Tsui H.-C.T."/>
            <person name="Winkler M.E."/>
        </authorList>
    </citation>
    <scope>NUCLEOTIDE SEQUENCE</scope>
</reference>
<dbReference type="GO" id="GO:0016831">
    <property type="term" value="F:carboxy-lyase activity"/>
    <property type="evidence" value="ECO:0007669"/>
    <property type="project" value="InterPro"/>
</dbReference>
<gene>
    <name evidence="4" type="ORF">METZ01_LOCUS52714</name>
</gene>
<feature type="domain" description="3-octaprenyl-4-hydroxybenzoate carboxy-lyase-like Rift-related" evidence="1">
    <location>
        <begin position="108"/>
        <end position="294"/>
    </location>
</feature>
<protein>
    <recommendedName>
        <fullName evidence="5">UbiD family decarboxylase</fullName>
    </recommendedName>
</protein>
<dbReference type="AlphaFoldDB" id="A0A381S722"/>
<sequence length="445" mass="49744">MSRITLRDHIQRLRERDSLHIVSRQVDPKHELAAVTKAVQQATNDAVIFEDVIGTRHPVVTNLYNDRDRLCSIIDAGANNFCSRWNELHDIAKSLPFPETKDCEKPADIEDCALSDLPLITYHGRDAGPYFTSPIFIARHPLTGTHNLSFHRSMYINDNELRVRLGASHDLAAYQAIVEEQDEALEAAILIGADPAIFLCAGASIPQDDSEIAVAAAINGAPIDCYPAKTIDLKIPLGSQFVIEGRILPNVRRNEGPFGEFLGYYVEEGRNHVFEVSAVYHTDDALFHSILCGSKEDIALLEALTAAKTYRHLNNVLPGIVDVACSPTVMNTTVKIRQQYEGHSRQVLLAAFGAHLDYNKVCAVVDDDVDIHSQDDILWAFATRGRADTRTLVIPDMPGFYRDPNKDHWGRLGIDATYPFDRRDEFVRKEIPGEESIRLEDYLSS</sequence>
<evidence type="ECO:0008006" key="5">
    <source>
        <dbReference type="Google" id="ProtNLM"/>
    </source>
</evidence>
<proteinExistence type="predicted"/>
<dbReference type="Gene3D" id="3.40.1670.10">
    <property type="entry name" value="UbiD C-terminal domain-like"/>
    <property type="match status" value="1"/>
</dbReference>
<dbReference type="InterPro" id="IPR049381">
    <property type="entry name" value="UbiD-like_C"/>
</dbReference>
<feature type="domain" description="3-octaprenyl-4-hydroxybenzoate carboxy-lyase-like C-terminal" evidence="3">
    <location>
        <begin position="300"/>
        <end position="416"/>
    </location>
</feature>
<evidence type="ECO:0000259" key="3">
    <source>
        <dbReference type="Pfam" id="PF20696"/>
    </source>
</evidence>
<dbReference type="Pfam" id="PF20696">
    <property type="entry name" value="UbiD_C"/>
    <property type="match status" value="1"/>
</dbReference>
<dbReference type="NCBIfam" id="TIGR00148">
    <property type="entry name" value="UbiD family decarboxylase"/>
    <property type="match status" value="1"/>
</dbReference>
<dbReference type="SUPFAM" id="SSF50475">
    <property type="entry name" value="FMN-binding split barrel"/>
    <property type="match status" value="1"/>
</dbReference>
<dbReference type="GO" id="GO:0005737">
    <property type="term" value="C:cytoplasm"/>
    <property type="evidence" value="ECO:0007669"/>
    <property type="project" value="TreeGrafter"/>
</dbReference>
<dbReference type="Pfam" id="PF20695">
    <property type="entry name" value="UbiD_N"/>
    <property type="match status" value="1"/>
</dbReference>
<dbReference type="SUPFAM" id="SSF143968">
    <property type="entry name" value="UbiD C-terminal domain-like"/>
    <property type="match status" value="1"/>
</dbReference>
<name>A0A381S722_9ZZZZ</name>
<dbReference type="PANTHER" id="PTHR30108:SF17">
    <property type="entry name" value="FERULIC ACID DECARBOXYLASE 1"/>
    <property type="match status" value="1"/>
</dbReference>
<evidence type="ECO:0000259" key="2">
    <source>
        <dbReference type="Pfam" id="PF20695"/>
    </source>
</evidence>
<organism evidence="4">
    <name type="scientific">marine metagenome</name>
    <dbReference type="NCBI Taxonomy" id="408172"/>
    <lineage>
        <taxon>unclassified sequences</taxon>
        <taxon>metagenomes</taxon>
        <taxon>ecological metagenomes</taxon>
    </lineage>
</organism>
<feature type="domain" description="3-octaprenyl-4-hydroxybenzoate carboxy-lyase-like N-terminal" evidence="2">
    <location>
        <begin position="10"/>
        <end position="76"/>
    </location>
</feature>
<evidence type="ECO:0000259" key="1">
    <source>
        <dbReference type="Pfam" id="PF01977"/>
    </source>
</evidence>